<dbReference type="GO" id="GO:0005829">
    <property type="term" value="C:cytosol"/>
    <property type="evidence" value="ECO:0007669"/>
    <property type="project" value="TreeGrafter"/>
</dbReference>
<dbReference type="SMART" id="SM00100">
    <property type="entry name" value="cNMP"/>
    <property type="match status" value="1"/>
</dbReference>
<sequence>MESVDLTEVIRHNYLMHGLSAEVVERIAALASVKDCSGGDVIVRQFDRQTDLMIVIEGLVRINSFSGERIAEGGPGCIIGEISLLDDKPRSATVLSVGKTKLAVIPSSGLWKLMQEDPNAARTMLLNLGRVLCMRLRSANLQLDTVVGKNDFATSR</sequence>
<evidence type="ECO:0000313" key="3">
    <source>
        <dbReference type="Proteomes" id="UP000727962"/>
    </source>
</evidence>
<dbReference type="PROSITE" id="PS00889">
    <property type="entry name" value="CNMP_BINDING_2"/>
    <property type="match status" value="1"/>
</dbReference>
<protein>
    <submittedName>
        <fullName evidence="2">Cyclic nucleotide-binding domain-containing protein</fullName>
    </submittedName>
</protein>
<dbReference type="InterPro" id="IPR018490">
    <property type="entry name" value="cNMP-bd_dom_sf"/>
</dbReference>
<dbReference type="Gene3D" id="2.60.120.10">
    <property type="entry name" value="Jelly Rolls"/>
    <property type="match status" value="1"/>
</dbReference>
<dbReference type="EMBL" id="JACOSL010000056">
    <property type="protein sequence ID" value="MBI1757216.1"/>
    <property type="molecule type" value="Genomic_DNA"/>
</dbReference>
<dbReference type="SUPFAM" id="SSF51206">
    <property type="entry name" value="cAMP-binding domain-like"/>
    <property type="match status" value="1"/>
</dbReference>
<reference evidence="2" key="1">
    <citation type="submission" date="2020-07" db="EMBL/GenBank/DDBJ databases">
        <title>Huge and variable diversity of episymbiotic CPR bacteria and DPANN archaea in groundwater ecosystems.</title>
        <authorList>
            <person name="He C.Y."/>
            <person name="Keren R."/>
            <person name="Whittaker M."/>
            <person name="Farag I.F."/>
            <person name="Doudna J."/>
            <person name="Cate J.H.D."/>
            <person name="Banfield J.F."/>
        </authorList>
    </citation>
    <scope>NUCLEOTIDE SEQUENCE</scope>
    <source>
        <strain evidence="2">NC_groundwater_17_Pr7_B-0.1um_64_12</strain>
    </source>
</reference>
<dbReference type="InterPro" id="IPR014710">
    <property type="entry name" value="RmlC-like_jellyroll"/>
</dbReference>
<dbReference type="PANTHER" id="PTHR24567">
    <property type="entry name" value="CRP FAMILY TRANSCRIPTIONAL REGULATORY PROTEIN"/>
    <property type="match status" value="1"/>
</dbReference>
<dbReference type="Pfam" id="PF00027">
    <property type="entry name" value="cNMP_binding"/>
    <property type="match status" value="1"/>
</dbReference>
<proteinExistence type="predicted"/>
<feature type="domain" description="Cyclic nucleotide-binding" evidence="1">
    <location>
        <begin position="15"/>
        <end position="131"/>
    </location>
</feature>
<name>A0A931PX08_FIMGI</name>
<dbReference type="AlphaFoldDB" id="A0A931PX08"/>
<dbReference type="PROSITE" id="PS50042">
    <property type="entry name" value="CNMP_BINDING_3"/>
    <property type="match status" value="1"/>
</dbReference>
<accession>A0A931PX08</accession>
<evidence type="ECO:0000259" key="1">
    <source>
        <dbReference type="PROSITE" id="PS50042"/>
    </source>
</evidence>
<dbReference type="InterPro" id="IPR050397">
    <property type="entry name" value="Env_Response_Regulators"/>
</dbReference>
<comment type="caution">
    <text evidence="2">The sequence shown here is derived from an EMBL/GenBank/DDBJ whole genome shotgun (WGS) entry which is preliminary data.</text>
</comment>
<dbReference type="PANTHER" id="PTHR24567:SF68">
    <property type="entry name" value="DNA-BINDING TRANSCRIPTIONAL DUAL REGULATOR CRP"/>
    <property type="match status" value="1"/>
</dbReference>
<dbReference type="InterPro" id="IPR000595">
    <property type="entry name" value="cNMP-bd_dom"/>
</dbReference>
<dbReference type="GO" id="GO:0003700">
    <property type="term" value="F:DNA-binding transcription factor activity"/>
    <property type="evidence" value="ECO:0007669"/>
    <property type="project" value="TreeGrafter"/>
</dbReference>
<gene>
    <name evidence="2" type="ORF">HYR64_08940</name>
</gene>
<dbReference type="InterPro" id="IPR018488">
    <property type="entry name" value="cNMP-bd_CS"/>
</dbReference>
<organism evidence="2 3">
    <name type="scientific">Fimbriimonas ginsengisoli</name>
    <dbReference type="NCBI Taxonomy" id="1005039"/>
    <lineage>
        <taxon>Bacteria</taxon>
        <taxon>Bacillati</taxon>
        <taxon>Armatimonadota</taxon>
        <taxon>Fimbriimonadia</taxon>
        <taxon>Fimbriimonadales</taxon>
        <taxon>Fimbriimonadaceae</taxon>
        <taxon>Fimbriimonas</taxon>
    </lineage>
</organism>
<dbReference type="Proteomes" id="UP000727962">
    <property type="component" value="Unassembled WGS sequence"/>
</dbReference>
<evidence type="ECO:0000313" key="2">
    <source>
        <dbReference type="EMBL" id="MBI1757216.1"/>
    </source>
</evidence>
<dbReference type="CDD" id="cd00038">
    <property type="entry name" value="CAP_ED"/>
    <property type="match status" value="1"/>
</dbReference>